<keyword evidence="2" id="KW-1185">Reference proteome</keyword>
<accession>A0A9X0AIJ6</accession>
<dbReference type="Proteomes" id="UP001152300">
    <property type="component" value="Unassembled WGS sequence"/>
</dbReference>
<dbReference type="OrthoDB" id="3488808at2759"/>
<dbReference type="AlphaFoldDB" id="A0A9X0AIJ6"/>
<evidence type="ECO:0000313" key="2">
    <source>
        <dbReference type="Proteomes" id="UP001152300"/>
    </source>
</evidence>
<gene>
    <name evidence="1" type="ORF">OCU04_007338</name>
</gene>
<dbReference type="EMBL" id="JAPEIS010000008">
    <property type="protein sequence ID" value="KAJ8063462.1"/>
    <property type="molecule type" value="Genomic_DNA"/>
</dbReference>
<evidence type="ECO:0000313" key="1">
    <source>
        <dbReference type="EMBL" id="KAJ8063462.1"/>
    </source>
</evidence>
<sequence length="188" mass="21447">MYTFVPPSFQAFGTNSIGENALNREQIKFFQRTSAFVCNENILEGTLPSLDHDIWPCTPPTLCEIGNNTPSFDLGFFFNDSSIYPFARRADLIHHQQSLHCPKAPCIYSSMGCSYATGRTDKVKEHIIMLGLMSFVQTKSTVIKLRLKIFCNLRALHLEWSLDTCDLSNFERNNISFGSRNLEMRLCM</sequence>
<proteinExistence type="predicted"/>
<reference evidence="1" key="1">
    <citation type="submission" date="2022-11" db="EMBL/GenBank/DDBJ databases">
        <title>Genome Resource of Sclerotinia nivalis Strain SnTB1, a Plant Pathogen Isolated from American Ginseng.</title>
        <authorList>
            <person name="Fan S."/>
        </authorList>
    </citation>
    <scope>NUCLEOTIDE SEQUENCE</scope>
    <source>
        <strain evidence="1">SnTB1</strain>
    </source>
</reference>
<protein>
    <submittedName>
        <fullName evidence="1">Uncharacterized protein</fullName>
    </submittedName>
</protein>
<comment type="caution">
    <text evidence="1">The sequence shown here is derived from an EMBL/GenBank/DDBJ whole genome shotgun (WGS) entry which is preliminary data.</text>
</comment>
<organism evidence="1 2">
    <name type="scientific">Sclerotinia nivalis</name>
    <dbReference type="NCBI Taxonomy" id="352851"/>
    <lineage>
        <taxon>Eukaryota</taxon>
        <taxon>Fungi</taxon>
        <taxon>Dikarya</taxon>
        <taxon>Ascomycota</taxon>
        <taxon>Pezizomycotina</taxon>
        <taxon>Leotiomycetes</taxon>
        <taxon>Helotiales</taxon>
        <taxon>Sclerotiniaceae</taxon>
        <taxon>Sclerotinia</taxon>
    </lineage>
</organism>
<name>A0A9X0AIJ6_9HELO</name>